<evidence type="ECO:0000259" key="1">
    <source>
        <dbReference type="PROSITE" id="PS50144"/>
    </source>
</evidence>
<evidence type="ECO:0000313" key="2">
    <source>
        <dbReference type="Proteomes" id="UP000887577"/>
    </source>
</evidence>
<dbReference type="SMART" id="SM00061">
    <property type="entry name" value="MATH"/>
    <property type="match status" value="1"/>
</dbReference>
<dbReference type="WBParaSite" id="PSU_v2.g4564.t1">
    <property type="protein sequence ID" value="PSU_v2.g4564.t1"/>
    <property type="gene ID" value="PSU_v2.g4564"/>
</dbReference>
<dbReference type="InterPro" id="IPR008974">
    <property type="entry name" value="TRAF-like"/>
</dbReference>
<dbReference type="AlphaFoldDB" id="A0A914Z2T1"/>
<dbReference type="Pfam" id="PF22486">
    <property type="entry name" value="MATH_2"/>
    <property type="match status" value="1"/>
</dbReference>
<feature type="domain" description="MATH" evidence="1">
    <location>
        <begin position="13"/>
        <end position="136"/>
    </location>
</feature>
<sequence length="202" mass="22636">MTHILTSQAKESQSSCKWSISEAYFLTLEQPSFQSPEFAVPMFPGCFWFLEIYPNGTKNDNSGNVSLFFHCNVNQTLITYVSFTAEGSGYEENFTYVFEQHNNHGQGYPSFISHDELLNCASNHIIDGKVTIGCSVKFVSINEPPILLGSNNHYLKDRAAAKFLPQLLQEYGDEMSDCVLKVGDVEFKVSFHLGTSLVCPPH</sequence>
<proteinExistence type="predicted"/>
<evidence type="ECO:0000313" key="3">
    <source>
        <dbReference type="WBParaSite" id="PSU_v2.g4564.t1"/>
    </source>
</evidence>
<dbReference type="CDD" id="cd00121">
    <property type="entry name" value="MATH"/>
    <property type="match status" value="1"/>
</dbReference>
<organism evidence="2 3">
    <name type="scientific">Panagrolaimus superbus</name>
    <dbReference type="NCBI Taxonomy" id="310955"/>
    <lineage>
        <taxon>Eukaryota</taxon>
        <taxon>Metazoa</taxon>
        <taxon>Ecdysozoa</taxon>
        <taxon>Nematoda</taxon>
        <taxon>Chromadorea</taxon>
        <taxon>Rhabditida</taxon>
        <taxon>Tylenchina</taxon>
        <taxon>Panagrolaimomorpha</taxon>
        <taxon>Panagrolaimoidea</taxon>
        <taxon>Panagrolaimidae</taxon>
        <taxon>Panagrolaimus</taxon>
    </lineage>
</organism>
<dbReference type="SUPFAM" id="SSF49599">
    <property type="entry name" value="TRAF domain-like"/>
    <property type="match status" value="1"/>
</dbReference>
<dbReference type="Gene3D" id="2.60.210.10">
    <property type="entry name" value="Apoptosis, Tumor Necrosis Factor Receptor Associated Protein 2, Chain A"/>
    <property type="match status" value="1"/>
</dbReference>
<reference evidence="3" key="1">
    <citation type="submission" date="2022-11" db="UniProtKB">
        <authorList>
            <consortium name="WormBaseParasite"/>
        </authorList>
    </citation>
    <scope>IDENTIFICATION</scope>
</reference>
<protein>
    <submittedName>
        <fullName evidence="3">MATH domain-containing protein</fullName>
    </submittedName>
</protein>
<dbReference type="InterPro" id="IPR002083">
    <property type="entry name" value="MATH/TRAF_dom"/>
</dbReference>
<accession>A0A914Z2T1</accession>
<dbReference type="Proteomes" id="UP000887577">
    <property type="component" value="Unplaced"/>
</dbReference>
<name>A0A914Z2T1_9BILA</name>
<dbReference type="PROSITE" id="PS50144">
    <property type="entry name" value="MATH"/>
    <property type="match status" value="1"/>
</dbReference>
<keyword evidence="2" id="KW-1185">Reference proteome</keyword>